<protein>
    <recommendedName>
        <fullName evidence="7">Mucin-21</fullName>
    </recommendedName>
</protein>
<dbReference type="AlphaFoldDB" id="A0A9L0IY16"/>
<feature type="transmembrane region" description="Helical" evidence="2">
    <location>
        <begin position="147"/>
        <end position="169"/>
    </location>
</feature>
<dbReference type="Proteomes" id="UP000694387">
    <property type="component" value="Chromosome 8"/>
</dbReference>
<dbReference type="Pfam" id="PF14654">
    <property type="entry name" value="Epiglycanin_C"/>
    <property type="match status" value="1"/>
</dbReference>
<reference evidence="5 6" key="1">
    <citation type="journal article" date="2020" name="Nat. Commun.">
        <title>Donkey genomes provide new insights into domestication and selection for coat color.</title>
        <authorList>
            <person name="Wang"/>
            <person name="C."/>
            <person name="Li"/>
            <person name="H."/>
            <person name="Guo"/>
            <person name="Y."/>
            <person name="Huang"/>
            <person name="J."/>
            <person name="Sun"/>
            <person name="Y."/>
            <person name="Min"/>
            <person name="J."/>
            <person name="Wang"/>
            <person name="J."/>
            <person name="Fang"/>
            <person name="X."/>
            <person name="Zhao"/>
            <person name="Z."/>
            <person name="Wang"/>
            <person name="S."/>
            <person name="Zhang"/>
            <person name="Y."/>
            <person name="Liu"/>
            <person name="Q."/>
            <person name="Jiang"/>
            <person name="Q."/>
            <person name="Wang"/>
            <person name="X."/>
            <person name="Guo"/>
            <person name="Y."/>
            <person name="Yang"/>
            <person name="C."/>
            <person name="Wang"/>
            <person name="Y."/>
            <person name="Tian"/>
            <person name="F."/>
            <person name="Zhuang"/>
            <person name="G."/>
            <person name="Fan"/>
            <person name="Y."/>
            <person name="Gao"/>
            <person name="Q."/>
            <person name="Li"/>
            <person name="Y."/>
            <person name="Ju"/>
            <person name="Z."/>
            <person name="Li"/>
            <person name="J."/>
            <person name="Li"/>
            <person name="R."/>
            <person name="Hou"/>
            <person name="M."/>
            <person name="Yang"/>
            <person name="G."/>
            <person name="Liu"/>
            <person name="G."/>
            <person name="Liu"/>
            <person name="W."/>
            <person name="Guo"/>
            <person name="J."/>
            <person name="Pan"/>
            <person name="S."/>
            <person name="Fan"/>
            <person name="G."/>
            <person name="Zhang"/>
            <person name="W."/>
            <person name="Zhang"/>
            <person name="R."/>
            <person name="Yu"/>
            <person name="J."/>
            <person name="Zhang"/>
            <person name="X."/>
            <person name="Yin"/>
            <person name="Q."/>
            <person name="Ji"/>
            <person name="C."/>
            <person name="Jin"/>
            <person name="Y."/>
            <person name="Yue"/>
            <person name="G."/>
            <person name="Liu"/>
            <person name="M."/>
            <person name="Xu"/>
            <person name="J."/>
            <person name="Liu"/>
            <person name="S."/>
            <person name="Jordana"/>
            <person name="J."/>
            <person name="Noce"/>
            <person name="A."/>
            <person name="Amills"/>
            <person name="M."/>
            <person name="Wu"/>
            <person name="D.D."/>
            <person name="Li"/>
            <person name="S."/>
            <person name="Zhou"/>
            <person name="X. and Zhong"/>
            <person name="J."/>
        </authorList>
    </citation>
    <scope>NUCLEOTIDE SEQUENCE [LARGE SCALE GENOMIC DNA]</scope>
</reference>
<feature type="domain" description="Tandem-repeating region of mucin epiglycanin-like" evidence="3">
    <location>
        <begin position="12"/>
        <end position="73"/>
    </location>
</feature>
<evidence type="ECO:0000256" key="1">
    <source>
        <dbReference type="SAM" id="MobiDB-lite"/>
    </source>
</evidence>
<keyword evidence="2" id="KW-1133">Transmembrane helix</keyword>
<organism evidence="5 6">
    <name type="scientific">Equus asinus</name>
    <name type="common">Donkey</name>
    <name type="synonym">Equus africanus asinus</name>
    <dbReference type="NCBI Taxonomy" id="9793"/>
    <lineage>
        <taxon>Eukaryota</taxon>
        <taxon>Metazoa</taxon>
        <taxon>Chordata</taxon>
        <taxon>Craniata</taxon>
        <taxon>Vertebrata</taxon>
        <taxon>Euteleostomi</taxon>
        <taxon>Mammalia</taxon>
        <taxon>Eutheria</taxon>
        <taxon>Laurasiatheria</taxon>
        <taxon>Perissodactyla</taxon>
        <taxon>Equidae</taxon>
        <taxon>Equus</taxon>
    </lineage>
</organism>
<dbReference type="InterPro" id="IPR028199">
    <property type="entry name" value="Mucin_dom"/>
</dbReference>
<reference evidence="5" key="3">
    <citation type="submission" date="2025-09" db="UniProtKB">
        <authorList>
            <consortium name="Ensembl"/>
        </authorList>
    </citation>
    <scope>IDENTIFICATION</scope>
</reference>
<keyword evidence="6" id="KW-1185">Reference proteome</keyword>
<accession>A0A9L0IY16</accession>
<keyword evidence="2" id="KW-0472">Membrane</keyword>
<evidence type="ECO:0008006" key="7">
    <source>
        <dbReference type="Google" id="ProtNLM"/>
    </source>
</evidence>
<name>A0A9L0IY16_EQUAS</name>
<evidence type="ECO:0000313" key="6">
    <source>
        <dbReference type="Proteomes" id="UP000694387"/>
    </source>
</evidence>
<feature type="compositionally biased region" description="Polar residues" evidence="1">
    <location>
        <begin position="1"/>
        <end position="11"/>
    </location>
</feature>
<dbReference type="GeneTree" id="ENSGT00940000164479"/>
<reference evidence="5" key="2">
    <citation type="submission" date="2025-08" db="UniProtKB">
        <authorList>
            <consortium name="Ensembl"/>
        </authorList>
    </citation>
    <scope>IDENTIFICATION</scope>
</reference>
<dbReference type="InterPro" id="IPR008519">
    <property type="entry name" value="Tandem-repeating_mucin"/>
</dbReference>
<evidence type="ECO:0000256" key="2">
    <source>
        <dbReference type="SAM" id="Phobius"/>
    </source>
</evidence>
<feature type="domain" description="Mucin catalytic TM and cytoplasmic tail" evidence="4">
    <location>
        <begin position="130"/>
        <end position="213"/>
    </location>
</feature>
<evidence type="ECO:0000259" key="4">
    <source>
        <dbReference type="Pfam" id="PF14654"/>
    </source>
</evidence>
<evidence type="ECO:0000313" key="5">
    <source>
        <dbReference type="Ensembl" id="ENSEASP00005045779.1"/>
    </source>
</evidence>
<dbReference type="Pfam" id="PF05647">
    <property type="entry name" value="Epiglycanin_TR"/>
    <property type="match status" value="1"/>
</dbReference>
<keyword evidence="2" id="KW-0812">Transmembrane</keyword>
<dbReference type="Ensembl" id="ENSEAST00005056799.1">
    <property type="protein sequence ID" value="ENSEASP00005045779.1"/>
    <property type="gene ID" value="ENSEASG00005025691.1"/>
</dbReference>
<feature type="compositionally biased region" description="Low complexity" evidence="1">
    <location>
        <begin position="12"/>
        <end position="122"/>
    </location>
</feature>
<evidence type="ECO:0000259" key="3">
    <source>
        <dbReference type="Pfam" id="PF05647"/>
    </source>
</evidence>
<feature type="region of interest" description="Disordered" evidence="1">
    <location>
        <begin position="1"/>
        <end position="138"/>
    </location>
</feature>
<proteinExistence type="predicted"/>
<sequence>MTSGGTSIPVNTGSSTTFTGASTTSDTGSSVTSSGPSTSINTGSSATSSGASTASNPGSSVTASGSSTASNIGSSTTSRGASTSLNTGSSVTSSVTSRTTNTGSSATTGGSGIPSTGTHTTSNRISTSAATPVSEVKPSGSLKPWEIFLITLVSVVVAVGLFAGIFFCVRNSLSLRNVFNTAVYRTHGPNLGLGPGGNRGVHDRPRWNSNWFWRRPVSSTTMEMTGRYDGP</sequence>